<feature type="transmembrane region" description="Helical" evidence="8">
    <location>
        <begin position="330"/>
        <end position="349"/>
    </location>
</feature>
<dbReference type="SUPFAM" id="SSF103473">
    <property type="entry name" value="MFS general substrate transporter"/>
    <property type="match status" value="1"/>
</dbReference>
<evidence type="ECO:0000313" key="10">
    <source>
        <dbReference type="Proteomes" id="UP000027195"/>
    </source>
</evidence>
<dbReference type="GO" id="GO:0015233">
    <property type="term" value="F:pantothenate transmembrane transporter activity"/>
    <property type="evidence" value="ECO:0007669"/>
    <property type="project" value="TreeGrafter"/>
</dbReference>
<dbReference type="InterPro" id="IPR036259">
    <property type="entry name" value="MFS_trans_sf"/>
</dbReference>
<evidence type="ECO:0000256" key="1">
    <source>
        <dbReference type="ARBA" id="ARBA00004141"/>
    </source>
</evidence>
<dbReference type="AlphaFoldDB" id="A0A067MYB9"/>
<evidence type="ECO:0000256" key="5">
    <source>
        <dbReference type="ARBA" id="ARBA00023136"/>
    </source>
</evidence>
<keyword evidence="10" id="KW-1185">Reference proteome</keyword>
<feature type="region of interest" description="Disordered" evidence="7">
    <location>
        <begin position="477"/>
        <end position="512"/>
    </location>
</feature>
<comment type="subcellular location">
    <subcellularLocation>
        <location evidence="1">Membrane</location>
        <topology evidence="1">Multi-pass membrane protein</topology>
    </subcellularLocation>
</comment>
<evidence type="ECO:0000256" key="6">
    <source>
        <dbReference type="ARBA" id="ARBA00037968"/>
    </source>
</evidence>
<evidence type="ECO:0000313" key="9">
    <source>
        <dbReference type="EMBL" id="KDQ16847.1"/>
    </source>
</evidence>
<comment type="similarity">
    <text evidence="6">Belongs to the major facilitator superfamily. Allantoate permease family.</text>
</comment>
<feature type="transmembrane region" description="Helical" evidence="8">
    <location>
        <begin position="195"/>
        <end position="217"/>
    </location>
</feature>
<evidence type="ECO:0008006" key="11">
    <source>
        <dbReference type="Google" id="ProtNLM"/>
    </source>
</evidence>
<evidence type="ECO:0000256" key="3">
    <source>
        <dbReference type="ARBA" id="ARBA00022692"/>
    </source>
</evidence>
<accession>A0A067MYB9</accession>
<feature type="transmembrane region" description="Helical" evidence="8">
    <location>
        <begin position="389"/>
        <end position="411"/>
    </location>
</feature>
<protein>
    <recommendedName>
        <fullName evidence="11">Major facilitator superfamily (MFS) profile domain-containing protein</fullName>
    </recommendedName>
</protein>
<feature type="transmembrane region" description="Helical" evidence="8">
    <location>
        <begin position="423"/>
        <end position="443"/>
    </location>
</feature>
<dbReference type="PANTHER" id="PTHR43791:SF4">
    <property type="entry name" value="PANTOTHENATE TRANSPORTER FEN2"/>
    <property type="match status" value="1"/>
</dbReference>
<evidence type="ECO:0000256" key="8">
    <source>
        <dbReference type="SAM" id="Phobius"/>
    </source>
</evidence>
<organism evidence="9 10">
    <name type="scientific">Botryobasidium botryosum (strain FD-172 SS1)</name>
    <dbReference type="NCBI Taxonomy" id="930990"/>
    <lineage>
        <taxon>Eukaryota</taxon>
        <taxon>Fungi</taxon>
        <taxon>Dikarya</taxon>
        <taxon>Basidiomycota</taxon>
        <taxon>Agaricomycotina</taxon>
        <taxon>Agaricomycetes</taxon>
        <taxon>Cantharellales</taxon>
        <taxon>Botryobasidiaceae</taxon>
        <taxon>Botryobasidium</taxon>
    </lineage>
</organism>
<name>A0A067MYB9_BOTB1</name>
<keyword evidence="3 8" id="KW-0812">Transmembrane</keyword>
<reference evidence="10" key="1">
    <citation type="journal article" date="2014" name="Proc. Natl. Acad. Sci. U.S.A.">
        <title>Extensive sampling of basidiomycete genomes demonstrates inadequacy of the white-rot/brown-rot paradigm for wood decay fungi.</title>
        <authorList>
            <person name="Riley R."/>
            <person name="Salamov A.A."/>
            <person name="Brown D.W."/>
            <person name="Nagy L.G."/>
            <person name="Floudas D."/>
            <person name="Held B.W."/>
            <person name="Levasseur A."/>
            <person name="Lombard V."/>
            <person name="Morin E."/>
            <person name="Otillar R."/>
            <person name="Lindquist E.A."/>
            <person name="Sun H."/>
            <person name="LaButti K.M."/>
            <person name="Schmutz J."/>
            <person name="Jabbour D."/>
            <person name="Luo H."/>
            <person name="Baker S.E."/>
            <person name="Pisabarro A.G."/>
            <person name="Walton J.D."/>
            <person name="Blanchette R.A."/>
            <person name="Henrissat B."/>
            <person name="Martin F."/>
            <person name="Cullen D."/>
            <person name="Hibbett D.S."/>
            <person name="Grigoriev I.V."/>
        </authorList>
    </citation>
    <scope>NUCLEOTIDE SEQUENCE [LARGE SCALE GENOMIC DNA]</scope>
    <source>
        <strain evidence="10">FD-172 SS1</strain>
    </source>
</reference>
<feature type="transmembrane region" description="Helical" evidence="8">
    <location>
        <begin position="161"/>
        <end position="183"/>
    </location>
</feature>
<feature type="transmembrane region" description="Helical" evidence="8">
    <location>
        <begin position="101"/>
        <end position="120"/>
    </location>
</feature>
<feature type="transmembrane region" description="Helical" evidence="8">
    <location>
        <begin position="355"/>
        <end position="377"/>
    </location>
</feature>
<evidence type="ECO:0000256" key="7">
    <source>
        <dbReference type="SAM" id="MobiDB-lite"/>
    </source>
</evidence>
<dbReference type="FunCoup" id="A0A067MYB9">
    <property type="interactions" value="251"/>
</dbReference>
<dbReference type="FunFam" id="1.20.1250.20:FF:000065">
    <property type="entry name" value="Putative MFS pantothenate transporter"/>
    <property type="match status" value="1"/>
</dbReference>
<keyword evidence="2" id="KW-0813">Transport</keyword>
<feature type="transmembrane region" description="Helical" evidence="8">
    <location>
        <begin position="31"/>
        <end position="48"/>
    </location>
</feature>
<dbReference type="InterPro" id="IPR011701">
    <property type="entry name" value="MFS"/>
</dbReference>
<evidence type="ECO:0000256" key="4">
    <source>
        <dbReference type="ARBA" id="ARBA00022989"/>
    </source>
</evidence>
<dbReference type="STRING" id="930990.A0A067MYB9"/>
<dbReference type="PANTHER" id="PTHR43791">
    <property type="entry name" value="PERMEASE-RELATED"/>
    <property type="match status" value="1"/>
</dbReference>
<dbReference type="InParanoid" id="A0A067MYB9"/>
<keyword evidence="5 8" id="KW-0472">Membrane</keyword>
<proteinExistence type="inferred from homology"/>
<sequence length="512" mass="56765">MRTPAALRKARIVVWGEYKETKEEERLLRKIDFFLLTFCCFSYLVNYLDRAAITNAYVSGMKEGLHMSGNELNIINIAFDVGYIVGQIPHSLMLQVVPPRIWFPLMMFIWACFTIGTAGVQNYQQACVLRFFQAVAEASTFSGCNYIFGSWYTERELGKRAGIFAISGMAGTMFSGFIQTGIFASLNGMCGLAGWRWVFIIDGIITVPVSIYGLLYFPGTPITTKAPYFNSSERQLATSRLPPKIKGNSKLNLALLKRVLGSWHIYLFSLLWFWGSAAEATVVQGLFPLFLQAEGYSVAERNNYPTAITAFAIVCTMIAAVQIDYGPKWIWGPIIAVGEIVAGSLIWVYHIPRPAIFFAYILSGIGYTGQVVFFSWANQLLAGDDAKRAIVLFSMNMWSAVLFSFWGILLYPATDAPYFRKGAIALIPISILIVTLCIVIHVLERREQGEKEGLKMADGERRADCTDAGISTLSAGAVAAADPSLDDTMKWDPDSRSGDDHAGGGAEKRFEY</sequence>
<feature type="compositionally biased region" description="Basic and acidic residues" evidence="7">
    <location>
        <begin position="487"/>
        <end position="512"/>
    </location>
</feature>
<dbReference type="GO" id="GO:0098717">
    <property type="term" value="P:pantothenate import across plasma membrane"/>
    <property type="evidence" value="ECO:0007669"/>
    <property type="project" value="TreeGrafter"/>
</dbReference>
<evidence type="ECO:0000256" key="2">
    <source>
        <dbReference type="ARBA" id="ARBA00022448"/>
    </source>
</evidence>
<dbReference type="Proteomes" id="UP000027195">
    <property type="component" value="Unassembled WGS sequence"/>
</dbReference>
<keyword evidence="4 8" id="KW-1133">Transmembrane helix</keyword>
<dbReference type="EMBL" id="KL198026">
    <property type="protein sequence ID" value="KDQ16847.1"/>
    <property type="molecule type" value="Genomic_DNA"/>
</dbReference>
<dbReference type="GO" id="GO:0005886">
    <property type="term" value="C:plasma membrane"/>
    <property type="evidence" value="ECO:0007669"/>
    <property type="project" value="TreeGrafter"/>
</dbReference>
<dbReference type="Gene3D" id="1.20.1250.20">
    <property type="entry name" value="MFS general substrate transporter like domains"/>
    <property type="match status" value="1"/>
</dbReference>
<feature type="transmembrane region" description="Helical" evidence="8">
    <location>
        <begin position="303"/>
        <end position="323"/>
    </location>
</feature>
<feature type="transmembrane region" description="Helical" evidence="8">
    <location>
        <begin position="265"/>
        <end position="291"/>
    </location>
</feature>
<dbReference type="Pfam" id="PF07690">
    <property type="entry name" value="MFS_1"/>
    <property type="match status" value="1"/>
</dbReference>
<dbReference type="HOGENOM" id="CLU_001265_4_2_1"/>
<gene>
    <name evidence="9" type="ORF">BOTBODRAFT_30746</name>
</gene>
<dbReference type="OrthoDB" id="3639251at2759"/>